<protein>
    <submittedName>
        <fullName evidence="2">Uncharacterized protein</fullName>
    </submittedName>
</protein>
<sequence length="391" mass="45829">MSFLLIFIILIICIAIYGFVFSLKFEWYIQELRSFDEIGKEPLSEKSFYKSKHPILSLKNLKQKNKRGQYLNMVEYSDFHAYDNYLFIKTKYLGFDVLTAFGQAAQGLLHGIWHHGKNERYSAPLQALWVKKQPESEENQTKNEPQVLLADESSQEMSEQNQENNEPKADDSHSFIPPKAFIAEWNEIKCDEDDQLIHEDQIVTLEQIQYVIQNEENFIGRSVTTKGLPRYYFINKDRKVALDGGKKYLAIGFEKQFYRCPTLKKGRNVVKIKTIFTTDTLPYIIFPKDFEIYKDAAIQRTCYSSAFDKMLDHWSKPMRNLEMRDDVEDNRFCRSACEELPRNYQRYSLFIAFSSLPVQHCNGSTLAFPQHSDHQSKFMICTDVRRLKAGP</sequence>
<dbReference type="Proteomes" id="UP000887576">
    <property type="component" value="Unplaced"/>
</dbReference>
<name>A0AC34RSA2_9BILA</name>
<reference evidence="2" key="1">
    <citation type="submission" date="2022-11" db="UniProtKB">
        <authorList>
            <consortium name="WormBaseParasite"/>
        </authorList>
    </citation>
    <scope>IDENTIFICATION</scope>
</reference>
<dbReference type="WBParaSite" id="JU765_v2.g9825.t1">
    <property type="protein sequence ID" value="JU765_v2.g9825.t1"/>
    <property type="gene ID" value="JU765_v2.g9825"/>
</dbReference>
<organism evidence="1 2">
    <name type="scientific">Panagrolaimus sp. JU765</name>
    <dbReference type="NCBI Taxonomy" id="591449"/>
    <lineage>
        <taxon>Eukaryota</taxon>
        <taxon>Metazoa</taxon>
        <taxon>Ecdysozoa</taxon>
        <taxon>Nematoda</taxon>
        <taxon>Chromadorea</taxon>
        <taxon>Rhabditida</taxon>
        <taxon>Tylenchina</taxon>
        <taxon>Panagrolaimomorpha</taxon>
        <taxon>Panagrolaimoidea</taxon>
        <taxon>Panagrolaimidae</taxon>
        <taxon>Panagrolaimus</taxon>
    </lineage>
</organism>
<accession>A0AC34RSA2</accession>
<evidence type="ECO:0000313" key="1">
    <source>
        <dbReference type="Proteomes" id="UP000887576"/>
    </source>
</evidence>
<evidence type="ECO:0000313" key="2">
    <source>
        <dbReference type="WBParaSite" id="JU765_v2.g9825.t1"/>
    </source>
</evidence>
<proteinExistence type="predicted"/>